<dbReference type="EMBL" id="HBEG01025746">
    <property type="protein sequence ID" value="CAD8362005.1"/>
    <property type="molecule type" value="Transcribed_RNA"/>
</dbReference>
<feature type="domain" description="Ricin B lectin" evidence="2">
    <location>
        <begin position="70"/>
        <end position="210"/>
    </location>
</feature>
<dbReference type="AlphaFoldDB" id="A0A7S0FI73"/>
<accession>A0A7S0FI73</accession>
<gene>
    <name evidence="3" type="ORF">PBAH0796_LOCUS15665</name>
</gene>
<dbReference type="InterPro" id="IPR035992">
    <property type="entry name" value="Ricin_B-like_lectins"/>
</dbReference>
<feature type="chain" id="PRO_5031225737" description="Ricin B lectin domain-containing protein" evidence="1">
    <location>
        <begin position="23"/>
        <end position="634"/>
    </location>
</feature>
<name>A0A7S0FI73_9DINO</name>
<feature type="signal peptide" evidence="1">
    <location>
        <begin position="1"/>
        <end position="22"/>
    </location>
</feature>
<evidence type="ECO:0000256" key="1">
    <source>
        <dbReference type="SAM" id="SignalP"/>
    </source>
</evidence>
<proteinExistence type="predicted"/>
<dbReference type="SMART" id="SM00458">
    <property type="entry name" value="RICIN"/>
    <property type="match status" value="1"/>
</dbReference>
<sequence length="634" mass="69475">MVLMPFVATLGFAAFMVNPAGAEDSCASWPRQKATSGLRDQALLQVRRALSRSLGNFTGSAGAASGHVLTGVFIEWAAHPDKCLQVSGASPHNGNDIVLWDCADGHAGQRFKIPAGGSGQIRWAAHPHKCLDVSGGAVHNGNQIQLWDCVEHEDNQEFVIPTRRSHRGKIRWQAHLQMCLDVTAGVHSNGNRIQLWQCTKGERNQQFAIRSVSEATTTALSSARSTAMMATTTVATAAMATTTTATTASGTAAATTSAVATTGPVSAATTTSVAATTMTTTTTPTRARALDRCIATYKLPSAVNTASKGINVDDATFFRCPGGLPRLWPNTYYERVKSLRLFKAWHPDWGSDDRRVKVWADLVAWIRANDVTVLIGTDITCDAQADSEMWRWSLELMKLIGEDRIIGVAVGNDMDVIRHANRTLADACNAELWHHRYWQTLLDRVGDLDSNGFPDTRVTIIWSMSVMVQSPWRDTEGWQIRKLVSQAHAKWRHRWVWSFNVYAIWDGSRWPVSEADCKMRAAAAMSIRYTKAILRVARLRISGITGTPDDTLWVFGAAGSTGTLSCDAFFNPVAIQHAYEQFMSWDLSLGMGLRGPARAFFFTAHEHGAAPRSPRGFGLVRSCSDRRCTIQHAA</sequence>
<evidence type="ECO:0000259" key="2">
    <source>
        <dbReference type="SMART" id="SM00458"/>
    </source>
</evidence>
<dbReference type="SUPFAM" id="SSF50370">
    <property type="entry name" value="Ricin B-like lectins"/>
    <property type="match status" value="1"/>
</dbReference>
<dbReference type="PROSITE" id="PS50231">
    <property type="entry name" value="RICIN_B_LECTIN"/>
    <property type="match status" value="1"/>
</dbReference>
<protein>
    <recommendedName>
        <fullName evidence="2">Ricin B lectin domain-containing protein</fullName>
    </recommendedName>
</protein>
<keyword evidence="1" id="KW-0732">Signal</keyword>
<reference evidence="3" key="1">
    <citation type="submission" date="2021-01" db="EMBL/GenBank/DDBJ databases">
        <authorList>
            <person name="Corre E."/>
            <person name="Pelletier E."/>
            <person name="Niang G."/>
            <person name="Scheremetjew M."/>
            <person name="Finn R."/>
            <person name="Kale V."/>
            <person name="Holt S."/>
            <person name="Cochrane G."/>
            <person name="Meng A."/>
            <person name="Brown T."/>
            <person name="Cohen L."/>
        </authorList>
    </citation>
    <scope>NUCLEOTIDE SEQUENCE</scope>
    <source>
        <strain evidence="3">Pbaha01</strain>
    </source>
</reference>
<organism evidence="3">
    <name type="scientific">Pyrodinium bahamense</name>
    <dbReference type="NCBI Taxonomy" id="73915"/>
    <lineage>
        <taxon>Eukaryota</taxon>
        <taxon>Sar</taxon>
        <taxon>Alveolata</taxon>
        <taxon>Dinophyceae</taxon>
        <taxon>Gonyaulacales</taxon>
        <taxon>Pyrocystaceae</taxon>
        <taxon>Pyrodinium</taxon>
    </lineage>
</organism>
<dbReference type="Gene3D" id="2.80.10.50">
    <property type="match status" value="2"/>
</dbReference>
<dbReference type="CDD" id="cd00161">
    <property type="entry name" value="beta-trefoil_Ricin-like"/>
    <property type="match status" value="1"/>
</dbReference>
<evidence type="ECO:0000313" key="3">
    <source>
        <dbReference type="EMBL" id="CAD8362005.1"/>
    </source>
</evidence>
<dbReference type="Pfam" id="PF00652">
    <property type="entry name" value="Ricin_B_lectin"/>
    <property type="match status" value="1"/>
</dbReference>
<dbReference type="InterPro" id="IPR000772">
    <property type="entry name" value="Ricin_B_lectin"/>
</dbReference>